<evidence type="ECO:0000256" key="5">
    <source>
        <dbReference type="ARBA" id="ARBA00022845"/>
    </source>
</evidence>
<comment type="subcellular location">
    <subcellularLocation>
        <location evidence="1">Cytoplasm</location>
    </subcellularLocation>
</comment>
<keyword evidence="9" id="KW-1185">Reference proteome</keyword>
<keyword evidence="3" id="KW-0963">Cytoplasm</keyword>
<dbReference type="EMBL" id="OZ004259">
    <property type="protein sequence ID" value="CAK7919320.1"/>
    <property type="molecule type" value="Genomic_DNA"/>
</dbReference>
<dbReference type="InterPro" id="IPR036956">
    <property type="entry name" value="Impact_N_sf"/>
</dbReference>
<dbReference type="SUPFAM" id="SSF54211">
    <property type="entry name" value="Ribosomal protein S5 domain 2-like"/>
    <property type="match status" value="1"/>
</dbReference>
<dbReference type="InterPro" id="IPR001498">
    <property type="entry name" value="Impact_N"/>
</dbReference>
<reference evidence="8 9" key="1">
    <citation type="submission" date="2024-01" db="EMBL/GenBank/DDBJ databases">
        <authorList>
            <consortium name="Genoscope - CEA"/>
            <person name="William W."/>
        </authorList>
    </citation>
    <scope>NUCLEOTIDE SEQUENCE [LARGE SCALE GENOMIC DNA]</scope>
    <source>
        <strain evidence="8 9">29B2s-10</strain>
    </source>
</reference>
<feature type="domain" description="RWD" evidence="7">
    <location>
        <begin position="8"/>
        <end position="106"/>
    </location>
</feature>
<evidence type="ECO:0000256" key="1">
    <source>
        <dbReference type="ARBA" id="ARBA00004496"/>
    </source>
</evidence>
<evidence type="ECO:0000313" key="9">
    <source>
        <dbReference type="Proteomes" id="UP001497600"/>
    </source>
</evidence>
<evidence type="ECO:0000313" key="8">
    <source>
        <dbReference type="EMBL" id="CAK7919320.1"/>
    </source>
</evidence>
<evidence type="ECO:0000256" key="6">
    <source>
        <dbReference type="ARBA" id="ARBA00023016"/>
    </source>
</evidence>
<keyword evidence="4" id="KW-0678">Repressor</keyword>
<dbReference type="PROSITE" id="PS50908">
    <property type="entry name" value="RWD"/>
    <property type="match status" value="1"/>
</dbReference>
<dbReference type="Pfam" id="PF05773">
    <property type="entry name" value="RWD"/>
    <property type="match status" value="1"/>
</dbReference>
<proteinExistence type="inferred from homology"/>
<protein>
    <submittedName>
        <fullName evidence="8">Protein IMPACT homolog</fullName>
    </submittedName>
</protein>
<evidence type="ECO:0000256" key="3">
    <source>
        <dbReference type="ARBA" id="ARBA00022490"/>
    </source>
</evidence>
<dbReference type="PANTHER" id="PTHR16301:SF25">
    <property type="entry name" value="PROTEIN IMPACT"/>
    <property type="match status" value="1"/>
</dbReference>
<gene>
    <name evidence="8" type="primary">YIH1</name>
    <name evidence="8" type="ORF">CAAN4_G17480</name>
</gene>
<keyword evidence="6" id="KW-0346">Stress response</keyword>
<dbReference type="PANTHER" id="PTHR16301">
    <property type="entry name" value="IMPACT-RELATED"/>
    <property type="match status" value="1"/>
</dbReference>
<dbReference type="Proteomes" id="UP001497600">
    <property type="component" value="Chromosome G"/>
</dbReference>
<dbReference type="SUPFAM" id="SSF54495">
    <property type="entry name" value="UBC-like"/>
    <property type="match status" value="1"/>
</dbReference>
<sequence length="283" mass="32303">MTVEELHDEICAIDAIYPGAATELGPQIYSFKIPQHEELLVQMSFSEAYPEEKPFILQLNTTNSNRYTDLKYLEKTLQDTLDVSFHEGEVCLFDFFMELEPALEQYHFRDPPPAPEPVFDKMSEPKEISPDRYKREESVEHVDSSPEIDPFEGWFQADPIEDRGSAFYGYARSANSIEEAEAFLNQLLQDKKISRASHNMTSWRIKGERGVQYQDCDDDGEAAAGGRILHLLTMMDVWNVIVVVSRRFGGTLLGSDRFKHINTAARNAVIKAGLVEDTKKKKK</sequence>
<dbReference type="Pfam" id="PF01205">
    <property type="entry name" value="Impact_N"/>
    <property type="match status" value="1"/>
</dbReference>
<evidence type="ECO:0000256" key="2">
    <source>
        <dbReference type="ARBA" id="ARBA00007665"/>
    </source>
</evidence>
<accession>A0ABP0EKQ4</accession>
<evidence type="ECO:0000256" key="4">
    <source>
        <dbReference type="ARBA" id="ARBA00022491"/>
    </source>
</evidence>
<organism evidence="8 9">
    <name type="scientific">[Candida] anglica</name>
    <dbReference type="NCBI Taxonomy" id="148631"/>
    <lineage>
        <taxon>Eukaryota</taxon>
        <taxon>Fungi</taxon>
        <taxon>Dikarya</taxon>
        <taxon>Ascomycota</taxon>
        <taxon>Saccharomycotina</taxon>
        <taxon>Pichiomycetes</taxon>
        <taxon>Debaryomycetaceae</taxon>
        <taxon>Kurtzmaniella</taxon>
    </lineage>
</organism>
<dbReference type="Gene3D" id="3.10.110.10">
    <property type="entry name" value="Ubiquitin Conjugating Enzyme"/>
    <property type="match status" value="1"/>
</dbReference>
<keyword evidence="5" id="KW-0810">Translation regulation</keyword>
<evidence type="ECO:0000259" key="7">
    <source>
        <dbReference type="PROSITE" id="PS50908"/>
    </source>
</evidence>
<dbReference type="InterPro" id="IPR023582">
    <property type="entry name" value="Impact"/>
</dbReference>
<dbReference type="Gene3D" id="3.30.230.30">
    <property type="entry name" value="Impact, N-terminal domain"/>
    <property type="match status" value="1"/>
</dbReference>
<dbReference type="SMART" id="SM00591">
    <property type="entry name" value="RWD"/>
    <property type="match status" value="1"/>
</dbReference>
<dbReference type="InterPro" id="IPR006575">
    <property type="entry name" value="RWD_dom"/>
</dbReference>
<dbReference type="InterPro" id="IPR016135">
    <property type="entry name" value="UBQ-conjugating_enzyme/RWD"/>
</dbReference>
<dbReference type="InterPro" id="IPR020568">
    <property type="entry name" value="Ribosomal_Su5_D2-typ_SF"/>
</dbReference>
<comment type="similarity">
    <text evidence="2">Belongs to the IMPACT family.</text>
</comment>
<name>A0ABP0EKQ4_9ASCO</name>
<dbReference type="CDD" id="cd23822">
    <property type="entry name" value="RWD_ScYIH1-like"/>
    <property type="match status" value="1"/>
</dbReference>